<dbReference type="RefSeq" id="WP_169623271.1">
    <property type="nucleotide sequence ID" value="NZ_JABBNT010000001.1"/>
</dbReference>
<protein>
    <submittedName>
        <fullName evidence="1">PAS domain-containing protein</fullName>
    </submittedName>
</protein>
<sequence>MIIADTGWRIAVETALSHLTFPETRDVLTYWAKLRDAAGSDLPDRTDIDPIEIRHTLPHVYLMELEPETGRLLYRLAGDEINSRYKQSINGKYLDEITAPTAIERVQGYFKRCMHDPAIIQIAGILYAEHDAPGFGERLILPLRVSRRGTLGILGMTYQVRQFPNATAAEEGYRQLRRTISLETGAMEITDTTPSRS</sequence>
<dbReference type="EMBL" id="JABBNT010000001">
    <property type="protein sequence ID" value="NMM42958.1"/>
    <property type="molecule type" value="Genomic_DNA"/>
</dbReference>
<gene>
    <name evidence="1" type="ORF">HH303_00610</name>
</gene>
<keyword evidence="2" id="KW-1185">Reference proteome</keyword>
<name>A0A7Y0DWP3_9PROT</name>
<evidence type="ECO:0000313" key="2">
    <source>
        <dbReference type="Proteomes" id="UP000539372"/>
    </source>
</evidence>
<dbReference type="Proteomes" id="UP000539372">
    <property type="component" value="Unassembled WGS sequence"/>
</dbReference>
<reference evidence="1 2" key="1">
    <citation type="submission" date="2020-04" db="EMBL/GenBank/DDBJ databases">
        <title>Rhodospirillaceae bacterium KN72 isolated from deep sea.</title>
        <authorList>
            <person name="Zhang D.-C."/>
        </authorList>
    </citation>
    <scope>NUCLEOTIDE SEQUENCE [LARGE SCALE GENOMIC DNA]</scope>
    <source>
        <strain evidence="1 2">KN72</strain>
    </source>
</reference>
<proteinExistence type="predicted"/>
<dbReference type="InterPro" id="IPR009922">
    <property type="entry name" value="DUF1457"/>
</dbReference>
<comment type="caution">
    <text evidence="1">The sequence shown here is derived from an EMBL/GenBank/DDBJ whole genome shotgun (WGS) entry which is preliminary data.</text>
</comment>
<dbReference type="Pfam" id="PF07310">
    <property type="entry name" value="PAS_5"/>
    <property type="match status" value="1"/>
</dbReference>
<organism evidence="1 2">
    <name type="scientific">Pacificispira spongiicola</name>
    <dbReference type="NCBI Taxonomy" id="2729598"/>
    <lineage>
        <taxon>Bacteria</taxon>
        <taxon>Pseudomonadati</taxon>
        <taxon>Pseudomonadota</taxon>
        <taxon>Alphaproteobacteria</taxon>
        <taxon>Rhodospirillales</taxon>
        <taxon>Rhodospirillaceae</taxon>
        <taxon>Pacificispira</taxon>
    </lineage>
</organism>
<evidence type="ECO:0000313" key="1">
    <source>
        <dbReference type="EMBL" id="NMM42958.1"/>
    </source>
</evidence>
<dbReference type="AlphaFoldDB" id="A0A7Y0DWP3"/>
<accession>A0A7Y0DWP3</accession>